<organism evidence="1 2">
    <name type="scientific">Aspergillus ellipticus CBS 707.79</name>
    <dbReference type="NCBI Taxonomy" id="1448320"/>
    <lineage>
        <taxon>Eukaryota</taxon>
        <taxon>Fungi</taxon>
        <taxon>Dikarya</taxon>
        <taxon>Ascomycota</taxon>
        <taxon>Pezizomycotina</taxon>
        <taxon>Eurotiomycetes</taxon>
        <taxon>Eurotiomycetidae</taxon>
        <taxon>Eurotiales</taxon>
        <taxon>Aspergillaceae</taxon>
        <taxon>Aspergillus</taxon>
        <taxon>Aspergillus subgen. Circumdati</taxon>
    </lineage>
</organism>
<evidence type="ECO:0000313" key="1">
    <source>
        <dbReference type="EMBL" id="PYH95854.1"/>
    </source>
</evidence>
<accession>A0A319DF86</accession>
<gene>
    <name evidence="1" type="ORF">BO71DRAFT_195304</name>
</gene>
<protein>
    <submittedName>
        <fullName evidence="1">Uncharacterized protein</fullName>
    </submittedName>
</protein>
<sequence>MGGGGGGGGLFPGLHLQALPLGPSLATTDKACRIQGLLHEAPLFLGERRDPINSQSPWAWGREYRTCLYVLCILQPQVGLLSPPPPSASMRYHARAPSTRAEIGWRSTPLCHERAVPIACCVTSPVSLLGPACKGATESRLPARLSAQANKAM</sequence>
<dbReference type="AlphaFoldDB" id="A0A319DF86"/>
<keyword evidence="2" id="KW-1185">Reference proteome</keyword>
<dbReference type="VEuPathDB" id="FungiDB:BO71DRAFT_195304"/>
<dbReference type="EMBL" id="KZ825847">
    <property type="protein sequence ID" value="PYH95854.1"/>
    <property type="molecule type" value="Genomic_DNA"/>
</dbReference>
<reference evidence="1 2" key="1">
    <citation type="submission" date="2018-02" db="EMBL/GenBank/DDBJ databases">
        <title>The genomes of Aspergillus section Nigri reveals drivers in fungal speciation.</title>
        <authorList>
            <consortium name="DOE Joint Genome Institute"/>
            <person name="Vesth T.C."/>
            <person name="Nybo J."/>
            <person name="Theobald S."/>
            <person name="Brandl J."/>
            <person name="Frisvad J.C."/>
            <person name="Nielsen K.F."/>
            <person name="Lyhne E.K."/>
            <person name="Kogle M.E."/>
            <person name="Kuo A."/>
            <person name="Riley R."/>
            <person name="Clum A."/>
            <person name="Nolan M."/>
            <person name="Lipzen A."/>
            <person name="Salamov A."/>
            <person name="Henrissat B."/>
            <person name="Wiebenga A."/>
            <person name="De vries R.P."/>
            <person name="Grigoriev I.V."/>
            <person name="Mortensen U.H."/>
            <person name="Andersen M.R."/>
            <person name="Baker S.E."/>
        </authorList>
    </citation>
    <scope>NUCLEOTIDE SEQUENCE [LARGE SCALE GENOMIC DNA]</scope>
    <source>
        <strain evidence="1 2">CBS 707.79</strain>
    </source>
</reference>
<dbReference type="Proteomes" id="UP000247810">
    <property type="component" value="Unassembled WGS sequence"/>
</dbReference>
<proteinExistence type="predicted"/>
<evidence type="ECO:0000313" key="2">
    <source>
        <dbReference type="Proteomes" id="UP000247810"/>
    </source>
</evidence>
<name>A0A319DF86_9EURO</name>